<evidence type="ECO:0000313" key="1">
    <source>
        <dbReference type="EMBL" id="SHI64408.1"/>
    </source>
</evidence>
<dbReference type="Pfam" id="PF03887">
    <property type="entry name" value="YfbU"/>
    <property type="match status" value="1"/>
</dbReference>
<dbReference type="InterPro" id="IPR005587">
    <property type="entry name" value="UPF0304_YfbU"/>
</dbReference>
<evidence type="ECO:0000313" key="2">
    <source>
        <dbReference type="Proteomes" id="UP000184488"/>
    </source>
</evidence>
<reference evidence="2" key="1">
    <citation type="submission" date="2016-11" db="EMBL/GenBank/DDBJ databases">
        <authorList>
            <person name="Varghese N."/>
            <person name="Submissions S."/>
        </authorList>
    </citation>
    <scope>NUCLEOTIDE SEQUENCE [LARGE SCALE GENOMIC DNA]</scope>
    <source>
        <strain evidence="2">DSM 18829</strain>
    </source>
</reference>
<protein>
    <recommendedName>
        <fullName evidence="3">YfbU domain-containing protein</fullName>
    </recommendedName>
</protein>
<keyword evidence="2" id="KW-1185">Reference proteome</keyword>
<dbReference type="Gene3D" id="1.10.3190.10">
    <property type="entry name" value="yfbu gene product, domain 2"/>
    <property type="match status" value="1"/>
</dbReference>
<dbReference type="SUPFAM" id="SSF116960">
    <property type="entry name" value="YfbU-like"/>
    <property type="match status" value="1"/>
</dbReference>
<name>A0A1M6CUH9_9FLAO</name>
<evidence type="ECO:0008006" key="3">
    <source>
        <dbReference type="Google" id="ProtNLM"/>
    </source>
</evidence>
<dbReference type="OrthoDB" id="1374323at2"/>
<dbReference type="RefSeq" id="WP_073309325.1">
    <property type="nucleotide sequence ID" value="NZ_FQZI01000002.1"/>
</dbReference>
<dbReference type="EMBL" id="FQZI01000002">
    <property type="protein sequence ID" value="SHI64408.1"/>
    <property type="molecule type" value="Genomic_DNA"/>
</dbReference>
<sequence>MIPETLSVIERQMLVNQFKILSKIGDPSENYDLRIEILENGYTEKYYEVFDVAMEEIPLEICEETTQILFMYKRINSAIESLSESDKQELDLDVIKFEGFNARRNLHYQYFEFLVEKTDQWDEYSDMYFISADESQLNKYKKMLDYQIFLLDNDQYILRKEDLCHLINVVASPSNTNPFQLAV</sequence>
<dbReference type="AlphaFoldDB" id="A0A1M6CUH9"/>
<dbReference type="Gene3D" id="1.10.287.680">
    <property type="entry name" value="Helix hairpin bin"/>
    <property type="match status" value="1"/>
</dbReference>
<gene>
    <name evidence="1" type="ORF">SAMN05444363_1092</name>
</gene>
<dbReference type="InterPro" id="IPR023145">
    <property type="entry name" value="YfbU_helix-hairpin_sf"/>
</dbReference>
<dbReference type="InterPro" id="IPR023146">
    <property type="entry name" value="YfbU_alpha-helical_sf"/>
</dbReference>
<accession>A0A1M6CUH9</accession>
<proteinExistence type="predicted"/>
<dbReference type="Proteomes" id="UP000184488">
    <property type="component" value="Unassembled WGS sequence"/>
</dbReference>
<organism evidence="1 2">
    <name type="scientific">Flavobacterium terrae</name>
    <dbReference type="NCBI Taxonomy" id="415425"/>
    <lineage>
        <taxon>Bacteria</taxon>
        <taxon>Pseudomonadati</taxon>
        <taxon>Bacteroidota</taxon>
        <taxon>Flavobacteriia</taxon>
        <taxon>Flavobacteriales</taxon>
        <taxon>Flavobacteriaceae</taxon>
        <taxon>Flavobacterium</taxon>
    </lineage>
</organism>